<gene>
    <name evidence="3" type="primary">bltR_2</name>
    <name evidence="3" type="ORF">J40TS1_04100</name>
</gene>
<dbReference type="RefSeq" id="WP_213512967.1">
    <property type="nucleotide sequence ID" value="NZ_BOSE01000001.1"/>
</dbReference>
<comment type="caution">
    <text evidence="3">The sequence shown here is derived from an EMBL/GenBank/DDBJ whole genome shotgun (WGS) entry which is preliminary data.</text>
</comment>
<proteinExistence type="predicted"/>
<evidence type="ECO:0000256" key="1">
    <source>
        <dbReference type="ARBA" id="ARBA00023125"/>
    </source>
</evidence>
<dbReference type="PROSITE" id="PS50937">
    <property type="entry name" value="HTH_MERR_2"/>
    <property type="match status" value="1"/>
</dbReference>
<evidence type="ECO:0000313" key="3">
    <source>
        <dbReference type="EMBL" id="GIP14768.1"/>
    </source>
</evidence>
<keyword evidence="4" id="KW-1185">Reference proteome</keyword>
<name>A0A920CWZ3_9BACL</name>
<dbReference type="Proteomes" id="UP000683139">
    <property type="component" value="Unassembled WGS sequence"/>
</dbReference>
<dbReference type="PANTHER" id="PTHR30204">
    <property type="entry name" value="REDOX-CYCLING DRUG-SENSING TRANSCRIPTIONAL ACTIVATOR SOXR"/>
    <property type="match status" value="1"/>
</dbReference>
<reference evidence="3" key="1">
    <citation type="submission" date="2021-03" db="EMBL/GenBank/DDBJ databases">
        <title>Antimicrobial resistance genes in bacteria isolated from Japanese honey, and their potential for conferring macrolide and lincosamide resistance in the American foulbrood pathogen Paenibacillus larvae.</title>
        <authorList>
            <person name="Okamoto M."/>
            <person name="Kumagai M."/>
            <person name="Kanamori H."/>
            <person name="Takamatsu D."/>
        </authorList>
    </citation>
    <scope>NUCLEOTIDE SEQUENCE</scope>
    <source>
        <strain evidence="3">J40TS1</strain>
    </source>
</reference>
<evidence type="ECO:0000313" key="4">
    <source>
        <dbReference type="Proteomes" id="UP000683139"/>
    </source>
</evidence>
<keyword evidence="1" id="KW-0238">DNA-binding</keyword>
<dbReference type="PANTHER" id="PTHR30204:SF85">
    <property type="entry name" value="MULTIDRUG-EFFLUX TRANSPORTER 2 REGULATOR"/>
    <property type="match status" value="1"/>
</dbReference>
<dbReference type="InterPro" id="IPR011256">
    <property type="entry name" value="Reg_factor_effector_dom_sf"/>
</dbReference>
<protein>
    <submittedName>
        <fullName evidence="3">Multidrug-efflux transporter 2 regulator</fullName>
    </submittedName>
</protein>
<dbReference type="InterPro" id="IPR047057">
    <property type="entry name" value="MerR_fam"/>
</dbReference>
<dbReference type="SMART" id="SM00422">
    <property type="entry name" value="HTH_MERR"/>
    <property type="match status" value="1"/>
</dbReference>
<dbReference type="Pfam" id="PF06445">
    <property type="entry name" value="GyrI-like"/>
    <property type="match status" value="1"/>
</dbReference>
<organism evidence="3 4">
    <name type="scientific">Paenibacillus montaniterrae</name>
    <dbReference type="NCBI Taxonomy" id="429341"/>
    <lineage>
        <taxon>Bacteria</taxon>
        <taxon>Bacillati</taxon>
        <taxon>Bacillota</taxon>
        <taxon>Bacilli</taxon>
        <taxon>Bacillales</taxon>
        <taxon>Paenibacillaceae</taxon>
        <taxon>Paenibacillus</taxon>
    </lineage>
</organism>
<evidence type="ECO:0000259" key="2">
    <source>
        <dbReference type="PROSITE" id="PS50937"/>
    </source>
</evidence>
<accession>A0A920CWZ3</accession>
<dbReference type="GO" id="GO:0003677">
    <property type="term" value="F:DNA binding"/>
    <property type="evidence" value="ECO:0007669"/>
    <property type="project" value="UniProtKB-KW"/>
</dbReference>
<dbReference type="AlphaFoldDB" id="A0A920CWZ3"/>
<dbReference type="PROSITE" id="PS00552">
    <property type="entry name" value="HTH_MERR_1"/>
    <property type="match status" value="1"/>
</dbReference>
<dbReference type="InterPro" id="IPR029442">
    <property type="entry name" value="GyrI-like"/>
</dbReference>
<dbReference type="Gene3D" id="3.20.80.10">
    <property type="entry name" value="Regulatory factor, effector binding domain"/>
    <property type="match status" value="1"/>
</dbReference>
<dbReference type="Pfam" id="PF13411">
    <property type="entry name" value="MerR_1"/>
    <property type="match status" value="1"/>
</dbReference>
<dbReference type="EMBL" id="BOSE01000001">
    <property type="protein sequence ID" value="GIP14768.1"/>
    <property type="molecule type" value="Genomic_DNA"/>
</dbReference>
<dbReference type="InterPro" id="IPR000551">
    <property type="entry name" value="MerR-type_HTH_dom"/>
</dbReference>
<sequence>MENDKFLSTGDFAKICNVTKQTLFHYDQIGLLEPHHKAENGYRYYSYQQFDIMYMIESLKEIGMSLAEIKQFMSITTPEIMVETFKEKSNRLAEKIESLQRVQKAIAKKIAITEQAIQEDFSSIYLEQVEEHYLYLSDLVLNCSNQQYTQAVSKLYSTCVDHKLNEGDPIGVMIHKEQLLQGDATNLSYLFVKVPYTDKVPLYKIAKGKQVVGYHIGHYEQAGETYNKLLGFIQQHGLSIIDFSFEEYILDGMAVQGIEQFVTKIMIPVA</sequence>
<feature type="domain" description="HTH merR-type" evidence="2">
    <location>
        <begin position="6"/>
        <end position="75"/>
    </location>
</feature>
<dbReference type="SUPFAM" id="SSF55136">
    <property type="entry name" value="Probable bacterial effector-binding domain"/>
    <property type="match status" value="1"/>
</dbReference>
<dbReference type="Gene3D" id="1.10.1660.10">
    <property type="match status" value="1"/>
</dbReference>
<dbReference type="InterPro" id="IPR009061">
    <property type="entry name" value="DNA-bd_dom_put_sf"/>
</dbReference>
<dbReference type="SUPFAM" id="SSF46955">
    <property type="entry name" value="Putative DNA-binding domain"/>
    <property type="match status" value="1"/>
</dbReference>
<dbReference type="GO" id="GO:0003700">
    <property type="term" value="F:DNA-binding transcription factor activity"/>
    <property type="evidence" value="ECO:0007669"/>
    <property type="project" value="InterPro"/>
</dbReference>